<dbReference type="InterPro" id="IPR036291">
    <property type="entry name" value="NAD(P)-bd_dom_sf"/>
</dbReference>
<comment type="caution">
    <text evidence="4">The sequence shown here is derived from an EMBL/GenBank/DDBJ whole genome shotgun (WGS) entry which is preliminary data.</text>
</comment>
<reference evidence="4" key="1">
    <citation type="submission" date="2020-04" db="EMBL/GenBank/DDBJ databases">
        <title>Analysis of mating type loci in Filobasidium floriforme.</title>
        <authorList>
            <person name="Nowrousian M."/>
        </authorList>
    </citation>
    <scope>NUCLEOTIDE SEQUENCE</scope>
    <source>
        <strain evidence="4">CBS 6242</strain>
    </source>
</reference>
<gene>
    <name evidence="4" type="ORF">FFLO_02489</name>
</gene>
<dbReference type="PANTHER" id="PTHR43008">
    <property type="entry name" value="BENZIL REDUCTASE"/>
    <property type="match status" value="1"/>
</dbReference>
<dbReference type="PANTHER" id="PTHR43008:SF8">
    <property type="entry name" value="BENZIL REDUCTASE ((S)-BENZOIN FORMING) IRC24"/>
    <property type="match status" value="1"/>
</dbReference>
<dbReference type="PROSITE" id="PS00061">
    <property type="entry name" value="ADH_SHORT"/>
    <property type="match status" value="1"/>
</dbReference>
<evidence type="ECO:0008006" key="6">
    <source>
        <dbReference type="Google" id="ProtNLM"/>
    </source>
</evidence>
<keyword evidence="2" id="KW-0521">NADP</keyword>
<dbReference type="PRINTS" id="PR00081">
    <property type="entry name" value="GDHRDH"/>
</dbReference>
<keyword evidence="3" id="KW-0560">Oxidoreductase</keyword>
<dbReference type="SUPFAM" id="SSF51735">
    <property type="entry name" value="NAD(P)-binding Rossmann-fold domains"/>
    <property type="match status" value="1"/>
</dbReference>
<evidence type="ECO:0000256" key="3">
    <source>
        <dbReference type="ARBA" id="ARBA00023002"/>
    </source>
</evidence>
<dbReference type="GO" id="GO:0050664">
    <property type="term" value="F:oxidoreductase activity, acting on NAD(P)H, oxygen as acceptor"/>
    <property type="evidence" value="ECO:0007669"/>
    <property type="project" value="TreeGrafter"/>
</dbReference>
<dbReference type="Gene3D" id="3.40.50.720">
    <property type="entry name" value="NAD(P)-binding Rossmann-like Domain"/>
    <property type="match status" value="1"/>
</dbReference>
<dbReference type="EMBL" id="JABELV010000039">
    <property type="protein sequence ID" value="KAG7562110.1"/>
    <property type="molecule type" value="Genomic_DNA"/>
</dbReference>
<evidence type="ECO:0000313" key="4">
    <source>
        <dbReference type="EMBL" id="KAG7562110.1"/>
    </source>
</evidence>
<dbReference type="FunFam" id="3.40.50.720:FF:000281">
    <property type="entry name" value="Uncharacterized oxidoreductase YIR035C"/>
    <property type="match status" value="1"/>
</dbReference>
<accession>A0A8K0JML3</accession>
<evidence type="ECO:0000313" key="5">
    <source>
        <dbReference type="Proteomes" id="UP000812966"/>
    </source>
</evidence>
<evidence type="ECO:0000256" key="1">
    <source>
        <dbReference type="ARBA" id="ARBA00006484"/>
    </source>
</evidence>
<sequence length="264" mass="28250">MSSSPVIIVTGASKGLGLAITQILLSTFNAKIVAVSRSIPQELETLRSSSDHRERVEVVQGDVGSDETSAHAVKVALERFGRIDGLVLNAGTIDPLGPLADPENTIAQWASTFQINLFSLVSMLQHATPHLRSSENGGKVVMVSSGAATGNTSGWGCYNSSKAALNSLCRTYANEEKSIVSFAVRPGMVNTEMQTKLRALGEKGMNPEELERFTTAHKEGKLLKPEDPGFVIAALAVKGHEVKELSGQFLSWNEASLSGYQRPQ</sequence>
<name>A0A8K0JML3_9TREE</name>
<proteinExistence type="inferred from homology"/>
<organism evidence="4 5">
    <name type="scientific">Filobasidium floriforme</name>
    <dbReference type="NCBI Taxonomy" id="5210"/>
    <lineage>
        <taxon>Eukaryota</taxon>
        <taxon>Fungi</taxon>
        <taxon>Dikarya</taxon>
        <taxon>Basidiomycota</taxon>
        <taxon>Agaricomycotina</taxon>
        <taxon>Tremellomycetes</taxon>
        <taxon>Filobasidiales</taxon>
        <taxon>Filobasidiaceae</taxon>
        <taxon>Filobasidium</taxon>
    </lineage>
</organism>
<protein>
    <recommendedName>
        <fullName evidence="6">Short-chain dehydrogenase</fullName>
    </recommendedName>
</protein>
<dbReference type="AlphaFoldDB" id="A0A8K0JML3"/>
<dbReference type="Pfam" id="PF00106">
    <property type="entry name" value="adh_short"/>
    <property type="match status" value="1"/>
</dbReference>
<keyword evidence="5" id="KW-1185">Reference proteome</keyword>
<evidence type="ECO:0000256" key="2">
    <source>
        <dbReference type="ARBA" id="ARBA00022857"/>
    </source>
</evidence>
<dbReference type="Proteomes" id="UP000812966">
    <property type="component" value="Unassembled WGS sequence"/>
</dbReference>
<comment type="similarity">
    <text evidence="1">Belongs to the short-chain dehydrogenases/reductases (SDR) family.</text>
</comment>
<dbReference type="InterPro" id="IPR002347">
    <property type="entry name" value="SDR_fam"/>
</dbReference>
<dbReference type="InterPro" id="IPR020904">
    <property type="entry name" value="Sc_DH/Rdtase_CS"/>
</dbReference>